<dbReference type="FunFam" id="2.40.30.10:FF:000026">
    <property type="entry name" value="Eukaryotic translation initiation factor 5B"/>
    <property type="match status" value="1"/>
</dbReference>
<dbReference type="FunFam" id="2.40.30.10:FF:000013">
    <property type="entry name" value="eukaryotic translation initiation factor 5B"/>
    <property type="match status" value="1"/>
</dbReference>
<dbReference type="InterPro" id="IPR000795">
    <property type="entry name" value="T_Tr_GTP-bd_dom"/>
</dbReference>
<feature type="compositionally biased region" description="Basic and acidic residues" evidence="16">
    <location>
        <begin position="217"/>
        <end position="230"/>
    </location>
</feature>
<dbReference type="Proteomes" id="UP001152795">
    <property type="component" value="Unassembled WGS sequence"/>
</dbReference>
<feature type="compositionally biased region" description="Basic residues" evidence="16">
    <location>
        <begin position="203"/>
        <end position="216"/>
    </location>
</feature>
<dbReference type="FunFam" id="3.40.50.300:FF:000112">
    <property type="entry name" value="Eukaryotic translation initiation factor 5B"/>
    <property type="match status" value="1"/>
</dbReference>
<keyword evidence="11" id="KW-0648">Protein biosynthesis</keyword>
<feature type="compositionally biased region" description="Basic residues" evidence="16">
    <location>
        <begin position="102"/>
        <end position="111"/>
    </location>
</feature>
<dbReference type="NCBIfam" id="TIGR00231">
    <property type="entry name" value="small_GTP"/>
    <property type="match status" value="1"/>
</dbReference>
<dbReference type="PROSITE" id="PS51722">
    <property type="entry name" value="G_TR_2"/>
    <property type="match status" value="1"/>
</dbReference>
<dbReference type="PANTHER" id="PTHR43381:SF4">
    <property type="entry name" value="EUKARYOTIC TRANSLATION INITIATION FACTOR 5B"/>
    <property type="match status" value="1"/>
</dbReference>
<feature type="compositionally biased region" description="Acidic residues" evidence="16">
    <location>
        <begin position="176"/>
        <end position="185"/>
    </location>
</feature>
<feature type="compositionally biased region" description="Basic and acidic residues" evidence="16">
    <location>
        <begin position="27"/>
        <end position="50"/>
    </location>
</feature>
<feature type="compositionally biased region" description="Basic and acidic residues" evidence="16">
    <location>
        <begin position="186"/>
        <end position="202"/>
    </location>
</feature>
<dbReference type="PRINTS" id="PR00315">
    <property type="entry name" value="ELONGATNFCT"/>
</dbReference>
<keyword evidence="12" id="KW-0342">GTP-binding</keyword>
<organism evidence="17 18">
    <name type="scientific">Paramuricea clavata</name>
    <name type="common">Red gorgonian</name>
    <name type="synonym">Violescent sea-whip</name>
    <dbReference type="NCBI Taxonomy" id="317549"/>
    <lineage>
        <taxon>Eukaryota</taxon>
        <taxon>Metazoa</taxon>
        <taxon>Cnidaria</taxon>
        <taxon>Anthozoa</taxon>
        <taxon>Octocorallia</taxon>
        <taxon>Malacalcyonacea</taxon>
        <taxon>Plexauridae</taxon>
        <taxon>Paramuricea</taxon>
    </lineage>
</organism>
<evidence type="ECO:0000256" key="16">
    <source>
        <dbReference type="SAM" id="MobiDB-lite"/>
    </source>
</evidence>
<feature type="compositionally biased region" description="Polar residues" evidence="16">
    <location>
        <begin position="127"/>
        <end position="141"/>
    </location>
</feature>
<dbReference type="InterPro" id="IPR023115">
    <property type="entry name" value="TIF_IF2_dom3"/>
</dbReference>
<keyword evidence="6" id="KW-0963">Cytoplasm</keyword>
<dbReference type="GO" id="GO:0046872">
    <property type="term" value="F:metal ion binding"/>
    <property type="evidence" value="ECO:0007669"/>
    <property type="project" value="UniProtKB-KW"/>
</dbReference>
<keyword evidence="10" id="KW-0378">Hydrolase</keyword>
<feature type="compositionally biased region" description="Acidic residues" evidence="16">
    <location>
        <begin position="511"/>
        <end position="546"/>
    </location>
</feature>
<sequence length="1169" mass="132436">MPQKKDKKKGRKRDSDDWEDEVANEIEQMKLKDAEDDTGDKNEVGNDNEKSKKKKKGKKGKGVVASDEEDEANDNVGSKSSFGLLDVEDIDEDGGEVEQQKKERKTKKGKPEKKTNQEDQDLENEPSNDNNVVSTTENSGIVDTGQEVKLNSDDEEDELNFKKEKRKGKKNKAKNEEDEEGEKEEGELKVKTAAQKRAEKKEREKKKKEAQKKKTKETKTERVTTEKVEDSENLEASHLSENQKTVDTQESEKPQKVEKTEEESGEGTSGMKENEQEEGTSEVKENEQEEEGDDKKKKKKKKKKVKEEEAPKTKKPARGMIKQMQEALEKAKQEQERLRQEEEAKKKELEEAENLRLEKEQQEKERKERQRQKEKERKQRLKQEGKFLTPAQKQKKAQAEAQLQAMRAQGIEIPNRSGSDVKKPVRYGYKKKQKQFQDKSEDTTTDVQSEQTEDIATEAKDENKETAENIEDKAVAGDEEGDVKDTWEDQEESDGDNATTETKQEARAEEVGEDEEEETSGDESGEESESDEETESETDDESEEDESLSKEEREFLRAEARIKKRREKAEAGRSKEKLRSPVICVMGHVDTGKTKILDKIRHSHVQDGEAGGITQQIGATNVPSDAIRQQTKMIKDFVDYDMKIPALLIIDTPGHESFSNLRSRGSTLCDMAILVVDIMHGLEPQTIESINLLRNKKTPFVVALNKVDRLYEWKRGPNSSIVDTLKKQGRSTKQEFEERMNKIIGEFAEEGLNAILFNKNVDTKTYISLVPTSAHTGDGMGDLIALIVKLCQTKLAQRLSYSEELQCTVLEVKAITGLGTTIDVILTNGRLAESQTIVLGGIHGPIITQIRALLMPQPLKELRVKNQYKEFKEIEAAQGVKITGKELDKALAGSPLFVAYEEDEIEVLKRDVNGIVQQTLKSIKVAEKGVCVQASTLGSLEALLEFLKTSKIPYCSVSVGPVHKKDVMKASVMLEHDNQFAVILAFDVKVERDGQELADSLGVKIFTADIIYHLFDKFMNYREELKQKRRDEFKHIAIFPCKLRVLTEHIFNTRDPIVLGVAVEAGIVKEGTPICVPSKEFVDIGIVTGIETNHKPAEKATKGMEVCVKIEPIPGEAPKMYGRHFDETDLLISKISRESIDAVKEYFRDDLQKSDWQLMIELKKLFRII</sequence>
<dbReference type="Gene3D" id="2.40.30.10">
    <property type="entry name" value="Translation factors"/>
    <property type="match status" value="2"/>
</dbReference>
<evidence type="ECO:0000313" key="17">
    <source>
        <dbReference type="EMBL" id="CAB3992361.1"/>
    </source>
</evidence>
<keyword evidence="9" id="KW-0547">Nucleotide-binding</keyword>
<comment type="subcellular location">
    <subcellularLocation>
        <location evidence="2">Cytoplasm</location>
    </subcellularLocation>
</comment>
<evidence type="ECO:0000256" key="12">
    <source>
        <dbReference type="ARBA" id="ARBA00023134"/>
    </source>
</evidence>
<evidence type="ECO:0000256" key="10">
    <source>
        <dbReference type="ARBA" id="ARBA00022801"/>
    </source>
</evidence>
<dbReference type="EC" id="3.6.5.3" evidence="4"/>
<dbReference type="Gene3D" id="3.40.50.300">
    <property type="entry name" value="P-loop containing nucleotide triphosphate hydrolases"/>
    <property type="match status" value="1"/>
</dbReference>
<dbReference type="InterPro" id="IPR036925">
    <property type="entry name" value="TIF_IF2_dom3_sf"/>
</dbReference>
<evidence type="ECO:0000256" key="6">
    <source>
        <dbReference type="ARBA" id="ARBA00022490"/>
    </source>
</evidence>
<dbReference type="InterPro" id="IPR009000">
    <property type="entry name" value="Transl_B-barrel_sf"/>
</dbReference>
<evidence type="ECO:0000256" key="13">
    <source>
        <dbReference type="ARBA" id="ARBA00032478"/>
    </source>
</evidence>
<keyword evidence="8" id="KW-0479">Metal-binding</keyword>
<dbReference type="InterPro" id="IPR029459">
    <property type="entry name" value="EFTU-type"/>
</dbReference>
<feature type="compositionally biased region" description="Basic and acidic residues" evidence="16">
    <location>
        <begin position="457"/>
        <end position="476"/>
    </location>
</feature>
<dbReference type="InterPro" id="IPR005225">
    <property type="entry name" value="Small_GTP-bd"/>
</dbReference>
<feature type="compositionally biased region" description="Basic residues" evidence="16">
    <location>
        <begin position="51"/>
        <end position="61"/>
    </location>
</feature>
<dbReference type="SUPFAM" id="SSF52540">
    <property type="entry name" value="P-loop containing nucleoside triphosphate hydrolases"/>
    <property type="match status" value="1"/>
</dbReference>
<dbReference type="PANTHER" id="PTHR43381">
    <property type="entry name" value="TRANSLATION INITIATION FACTOR IF-2-RELATED"/>
    <property type="match status" value="1"/>
</dbReference>
<gene>
    <name evidence="17" type="ORF">PACLA_8A005417</name>
</gene>
<dbReference type="Pfam" id="PF11987">
    <property type="entry name" value="IF-2"/>
    <property type="match status" value="1"/>
</dbReference>
<evidence type="ECO:0000256" key="1">
    <source>
        <dbReference type="ARBA" id="ARBA00001944"/>
    </source>
</evidence>
<feature type="compositionally biased region" description="Basic residues" evidence="16">
    <location>
        <begin position="424"/>
        <end position="434"/>
    </location>
</feature>
<feature type="compositionally biased region" description="Polar residues" evidence="16">
    <location>
        <begin position="239"/>
        <end position="248"/>
    </location>
</feature>
<name>A0A6S7H8L7_PARCT</name>
<dbReference type="Gene3D" id="3.40.50.10050">
    <property type="entry name" value="Translation initiation factor IF- 2, domain 3"/>
    <property type="match status" value="1"/>
</dbReference>
<dbReference type="GO" id="GO:0005739">
    <property type="term" value="C:mitochondrion"/>
    <property type="evidence" value="ECO:0007669"/>
    <property type="project" value="TreeGrafter"/>
</dbReference>
<dbReference type="SUPFAM" id="SSF50447">
    <property type="entry name" value="Translation proteins"/>
    <property type="match status" value="1"/>
</dbReference>
<accession>A0A6S7H8L7</accession>
<dbReference type="OrthoDB" id="4928at2759"/>
<evidence type="ECO:0000256" key="8">
    <source>
        <dbReference type="ARBA" id="ARBA00022723"/>
    </source>
</evidence>
<dbReference type="InterPro" id="IPR027417">
    <property type="entry name" value="P-loop_NTPase"/>
</dbReference>
<evidence type="ECO:0000256" key="2">
    <source>
        <dbReference type="ARBA" id="ARBA00004496"/>
    </source>
</evidence>
<comment type="similarity">
    <text evidence="3">Belongs to the TRAFAC class translation factor GTPase superfamily. Classic translation factor GTPase family. IF-2 subfamily.</text>
</comment>
<keyword evidence="7 17" id="KW-0396">Initiation factor</keyword>
<feature type="compositionally biased region" description="Basic residues" evidence="16">
    <location>
        <begin position="163"/>
        <end position="172"/>
    </location>
</feature>
<dbReference type="InterPro" id="IPR015760">
    <property type="entry name" value="TIF_IF2"/>
</dbReference>
<reference evidence="17" key="1">
    <citation type="submission" date="2020-04" db="EMBL/GenBank/DDBJ databases">
        <authorList>
            <person name="Alioto T."/>
            <person name="Alioto T."/>
            <person name="Gomez Garrido J."/>
        </authorList>
    </citation>
    <scope>NUCLEOTIDE SEQUENCE</scope>
    <source>
        <strain evidence="17">A484AB</strain>
    </source>
</reference>
<keyword evidence="18" id="KW-1185">Reference proteome</keyword>
<feature type="compositionally biased region" description="Basic and acidic residues" evidence="16">
    <location>
        <begin position="250"/>
        <end position="259"/>
    </location>
</feature>
<comment type="function">
    <text evidence="14">Plays a role in translation initiation. Ribosome-dependent GTPase that promotes the joining of the 60S ribosomal subunit to the pre-initiation complex to form the 80S initiation complex with the initiator methionine-tRNA in the P-site base paired to the start codon. Together with eIF1A (EIF1AX), actively orients the initiator methionine-tRNA in a conformation that allows 60S ribosomal subunit joining to form the 80S initiation complex. Is released after formation of the 80S initiation complex. Its GTPase activity is not essential for ribosomal subunits joining, but GTP hydrolysis is needed for eIF1A (EIF1AX) ejection quickly followed by EIF5B release to form elongation-competent ribosomes. In contrast to its procaryotic homolog, does not promote recruitment of Met-rRNA to the small ribosomal subunit.</text>
</comment>
<dbReference type="CDD" id="cd03703">
    <property type="entry name" value="aeIF5B_II"/>
    <property type="match status" value="1"/>
</dbReference>
<dbReference type="SUPFAM" id="SSF52156">
    <property type="entry name" value="Initiation factor IF2/eIF5b, domain 3"/>
    <property type="match status" value="1"/>
</dbReference>
<proteinExistence type="inferred from homology"/>
<evidence type="ECO:0000256" key="11">
    <source>
        <dbReference type="ARBA" id="ARBA00022917"/>
    </source>
</evidence>
<dbReference type="NCBIfam" id="NF003078">
    <property type="entry name" value="PRK04004.1"/>
    <property type="match status" value="1"/>
</dbReference>
<comment type="cofactor">
    <cofactor evidence="1">
        <name>a monovalent cation</name>
        <dbReference type="ChEBI" id="CHEBI:60242"/>
    </cofactor>
</comment>
<evidence type="ECO:0000256" key="9">
    <source>
        <dbReference type="ARBA" id="ARBA00022741"/>
    </source>
</evidence>
<evidence type="ECO:0000256" key="14">
    <source>
        <dbReference type="ARBA" id="ARBA00053410"/>
    </source>
</evidence>
<dbReference type="Pfam" id="PF14578">
    <property type="entry name" value="GTP_EFTU_D4"/>
    <property type="match status" value="1"/>
</dbReference>
<evidence type="ECO:0000313" key="18">
    <source>
        <dbReference type="Proteomes" id="UP001152795"/>
    </source>
</evidence>
<evidence type="ECO:0000256" key="5">
    <source>
        <dbReference type="ARBA" id="ARBA00013824"/>
    </source>
</evidence>
<dbReference type="Pfam" id="PF00009">
    <property type="entry name" value="GTP_EFTU"/>
    <property type="match status" value="1"/>
</dbReference>
<dbReference type="GO" id="GO:0003743">
    <property type="term" value="F:translation initiation factor activity"/>
    <property type="evidence" value="ECO:0007669"/>
    <property type="project" value="UniProtKB-KW"/>
</dbReference>
<feature type="region of interest" description="Disordered" evidence="16">
    <location>
        <begin position="1"/>
        <end position="553"/>
    </location>
</feature>
<feature type="compositionally biased region" description="Acidic residues" evidence="16">
    <location>
        <begin position="477"/>
        <end position="495"/>
    </location>
</feature>
<evidence type="ECO:0000256" key="7">
    <source>
        <dbReference type="ARBA" id="ARBA00022540"/>
    </source>
</evidence>
<evidence type="ECO:0000256" key="15">
    <source>
        <dbReference type="ARBA" id="ARBA00061781"/>
    </source>
</evidence>
<feature type="compositionally biased region" description="Acidic residues" evidence="16">
    <location>
        <begin position="86"/>
        <end position="96"/>
    </location>
</feature>
<dbReference type="GO" id="GO:0005525">
    <property type="term" value="F:GTP binding"/>
    <property type="evidence" value="ECO:0007669"/>
    <property type="project" value="UniProtKB-KW"/>
</dbReference>
<dbReference type="EMBL" id="CACRXK020002033">
    <property type="protein sequence ID" value="CAB3992361.1"/>
    <property type="molecule type" value="Genomic_DNA"/>
</dbReference>
<evidence type="ECO:0000256" key="3">
    <source>
        <dbReference type="ARBA" id="ARBA00007733"/>
    </source>
</evidence>
<feature type="compositionally biased region" description="Basic and acidic residues" evidence="16">
    <location>
        <begin position="327"/>
        <end position="385"/>
    </location>
</feature>
<feature type="compositionally biased region" description="Basic residues" evidence="16">
    <location>
        <begin position="1"/>
        <end position="12"/>
    </location>
</feature>
<dbReference type="CDD" id="cd01887">
    <property type="entry name" value="IF2_eIF5B"/>
    <property type="match status" value="1"/>
</dbReference>
<protein>
    <recommendedName>
        <fullName evidence="5">Eukaryotic translation initiation factor 5B</fullName>
        <ecNumber evidence="4">3.6.5.3</ecNumber>
    </recommendedName>
    <alternativeName>
        <fullName evidence="13">Translation initiation factor IF-2</fullName>
    </alternativeName>
</protein>
<dbReference type="GO" id="GO:0003924">
    <property type="term" value="F:GTPase activity"/>
    <property type="evidence" value="ECO:0007669"/>
    <property type="project" value="InterPro"/>
</dbReference>
<dbReference type="CDD" id="cd16266">
    <property type="entry name" value="IF2_aeIF5B_IV"/>
    <property type="match status" value="1"/>
</dbReference>
<dbReference type="AlphaFoldDB" id="A0A6S7H8L7"/>
<dbReference type="FunFam" id="3.40.50.10050:FF:000002">
    <property type="entry name" value="Eukaryotic translation initiation factor 5B"/>
    <property type="match status" value="1"/>
</dbReference>
<evidence type="ECO:0000256" key="4">
    <source>
        <dbReference type="ARBA" id="ARBA00011986"/>
    </source>
</evidence>
<comment type="subunit">
    <text evidence="15">Interacts through its C-terminal domain (CTD) with the CTD of eIF1A (EIF1AX) or with the CTD of EIF5 (mutually exclusive) through a common binding site. Interacts with eIF1A (EIF1AX) from the location of the start codon by the 43S complex until the formation of the 80S complex. Interacts with ANXA5 in a calcium and phospholipid-dependent manner.</text>
</comment>
<comment type="caution">
    <text evidence="17">The sequence shown here is derived from an EMBL/GenBank/DDBJ whole genome shotgun (WGS) entry which is preliminary data.</text>
</comment>